<dbReference type="Proteomes" id="UP000559653">
    <property type="component" value="Unassembled WGS sequence"/>
</dbReference>
<proteinExistence type="predicted"/>
<evidence type="ECO:0000313" key="1">
    <source>
        <dbReference type="EMBL" id="MBA4452194.1"/>
    </source>
</evidence>
<accession>A0AC60VXT5</accession>
<sequence>MSFVITGNPGVGKHTITKEISKLLNLPILDINEIAKEEELFEKIEETNEVDVNKLEKIIKEKIFHPSIIVGHLAPYVLTSDQIKKIVVLRKNPYDLISIYKNRGYSKEKIKDNIGSEVLGVILYDTITRFGTEKTIQIDNTGKSIEKSAEIVMEAIKGEIINEDVDWLSVFSEKNDLKEFFAY</sequence>
<dbReference type="EMBL" id="JACEMZ010000013">
    <property type="protein sequence ID" value="MBA4452194.1"/>
    <property type="molecule type" value="Genomic_DNA"/>
</dbReference>
<reference evidence="1 2" key="1">
    <citation type="journal article" date="2020" name="Appl. Environ. Microbiol.">
        <title>Genomic Characteristics of a Novel Species of Ammonia-Oxidizing Archaea from the Jiulong River Estuary.</title>
        <authorList>
            <person name="Zou D."/>
            <person name="Wan R."/>
            <person name="Han L."/>
            <person name="Xu M.N."/>
            <person name="Liu Y."/>
            <person name="Liu H."/>
            <person name="Kao S.J."/>
            <person name="Li M."/>
        </authorList>
    </citation>
    <scope>NUCLEOTIDE SEQUENCE [LARGE SCALE GENOMIC DNA]</scope>
    <source>
        <strain evidence="1">W1bin1</strain>
    </source>
</reference>
<protein>
    <submittedName>
        <fullName evidence="1">AAA family ATPase</fullName>
    </submittedName>
</protein>
<comment type="caution">
    <text evidence="1">The sequence shown here is derived from an EMBL/GenBank/DDBJ whole genome shotgun (WGS) entry which is preliminary data.</text>
</comment>
<name>A0AC60VXT5_9ARCH</name>
<evidence type="ECO:0000313" key="2">
    <source>
        <dbReference type="Proteomes" id="UP000559653"/>
    </source>
</evidence>
<gene>
    <name evidence="1" type="ORF">H2B03_03330</name>
</gene>
<organism evidence="1 2">
    <name type="scientific">Candidatus Nitrosomaritimum aestuariumsis</name>
    <dbReference type="NCBI Taxonomy" id="3342354"/>
    <lineage>
        <taxon>Archaea</taxon>
        <taxon>Nitrososphaerota</taxon>
        <taxon>Nitrososphaeria</taxon>
        <taxon>Nitrosopumilales</taxon>
        <taxon>Nitrosopumilaceae</taxon>
        <taxon>Candidatus Nitrosomaritimum</taxon>
    </lineage>
</organism>